<reference evidence="1 2" key="1">
    <citation type="submission" date="2020-08" db="EMBL/GenBank/DDBJ databases">
        <title>Novel species isolated from subtropical streams in China.</title>
        <authorList>
            <person name="Lu H."/>
        </authorList>
    </citation>
    <scope>NUCLEOTIDE SEQUENCE [LARGE SCALE GENOMIC DNA]</scope>
    <source>
        <strain evidence="1 2">NL8W</strain>
    </source>
</reference>
<proteinExistence type="predicted"/>
<evidence type="ECO:0000313" key="2">
    <source>
        <dbReference type="Proteomes" id="UP000646911"/>
    </source>
</evidence>
<name>A0ABR6ZHM4_9BURK</name>
<dbReference type="EMBL" id="JACOFX010000026">
    <property type="protein sequence ID" value="MBC3911184.1"/>
    <property type="molecule type" value="Genomic_DNA"/>
</dbReference>
<keyword evidence="2" id="KW-1185">Reference proteome</keyword>
<protein>
    <submittedName>
        <fullName evidence="1">Uncharacterized protein</fullName>
    </submittedName>
</protein>
<sequence>MLQCGRGAGLYARDSDFTFPRVCNLKNELERELATEGIALPDNAFVFAAYQGYQYKYFICDENEDPAVFLVMFTDEETSPTLVNDTLSQELLEGISQYKSAFYES</sequence>
<dbReference type="Proteomes" id="UP000646911">
    <property type="component" value="Unassembled WGS sequence"/>
</dbReference>
<evidence type="ECO:0000313" key="1">
    <source>
        <dbReference type="EMBL" id="MBC3911184.1"/>
    </source>
</evidence>
<accession>A0ABR6ZHM4</accession>
<organism evidence="1 2">
    <name type="scientific">Undibacterium umbellatum</name>
    <dbReference type="NCBI Taxonomy" id="2762300"/>
    <lineage>
        <taxon>Bacteria</taxon>
        <taxon>Pseudomonadati</taxon>
        <taxon>Pseudomonadota</taxon>
        <taxon>Betaproteobacteria</taxon>
        <taxon>Burkholderiales</taxon>
        <taxon>Oxalobacteraceae</taxon>
        <taxon>Undibacterium</taxon>
    </lineage>
</organism>
<comment type="caution">
    <text evidence="1">The sequence shown here is derived from an EMBL/GenBank/DDBJ whole genome shotgun (WGS) entry which is preliminary data.</text>
</comment>
<gene>
    <name evidence="1" type="ORF">H8L47_26785</name>
</gene>